<dbReference type="KEGG" id="bda:FSZ17_06710"/>
<feature type="domain" description="Core-binding (CB)" evidence="7">
    <location>
        <begin position="59"/>
        <end position="140"/>
    </location>
</feature>
<dbReference type="Pfam" id="PF00589">
    <property type="entry name" value="Phage_integrase"/>
    <property type="match status" value="1"/>
</dbReference>
<keyword evidence="2" id="KW-0229">DNA integration</keyword>
<evidence type="ECO:0000259" key="7">
    <source>
        <dbReference type="PROSITE" id="PS51900"/>
    </source>
</evidence>
<evidence type="ECO:0000313" key="9">
    <source>
        <dbReference type="Proteomes" id="UP000321555"/>
    </source>
</evidence>
<dbReference type="PROSITE" id="PS51898">
    <property type="entry name" value="TYR_RECOMBINASE"/>
    <property type="match status" value="1"/>
</dbReference>
<dbReference type="Pfam" id="PF14659">
    <property type="entry name" value="Phage_int_SAM_3"/>
    <property type="match status" value="1"/>
</dbReference>
<dbReference type="AlphaFoldDB" id="A0A5B8Z6E6"/>
<keyword evidence="3 5" id="KW-0238">DNA-binding</keyword>
<evidence type="ECO:0000313" key="8">
    <source>
        <dbReference type="EMBL" id="QED46966.1"/>
    </source>
</evidence>
<dbReference type="InterPro" id="IPR011010">
    <property type="entry name" value="DNA_brk_join_enz"/>
</dbReference>
<protein>
    <submittedName>
        <fullName evidence="8">Site-specific integrase</fullName>
    </submittedName>
</protein>
<dbReference type="STRING" id="1742359.GCA_001439625_02328"/>
<dbReference type="InterPro" id="IPR028259">
    <property type="entry name" value="AP2-like_int_N"/>
</dbReference>
<dbReference type="InterPro" id="IPR010998">
    <property type="entry name" value="Integrase_recombinase_N"/>
</dbReference>
<dbReference type="InterPro" id="IPR044068">
    <property type="entry name" value="CB"/>
</dbReference>
<dbReference type="RefSeq" id="WP_057776971.1">
    <property type="nucleotide sequence ID" value="NZ_CP042593.1"/>
</dbReference>
<name>A0A5B8Z6E6_CYTDA</name>
<dbReference type="Proteomes" id="UP000321555">
    <property type="component" value="Chromosome"/>
</dbReference>
<evidence type="ECO:0000256" key="1">
    <source>
        <dbReference type="ARBA" id="ARBA00008857"/>
    </source>
</evidence>
<evidence type="ECO:0000256" key="3">
    <source>
        <dbReference type="ARBA" id="ARBA00023125"/>
    </source>
</evidence>
<dbReference type="GO" id="GO:0006310">
    <property type="term" value="P:DNA recombination"/>
    <property type="evidence" value="ECO:0007669"/>
    <property type="project" value="UniProtKB-KW"/>
</dbReference>
<comment type="similarity">
    <text evidence="1">Belongs to the 'phage' integrase family.</text>
</comment>
<dbReference type="GO" id="GO:0003677">
    <property type="term" value="F:DNA binding"/>
    <property type="evidence" value="ECO:0007669"/>
    <property type="project" value="UniProtKB-UniRule"/>
</dbReference>
<dbReference type="PANTHER" id="PTHR30629:SF2">
    <property type="entry name" value="PROPHAGE INTEGRASE INTS-RELATED"/>
    <property type="match status" value="1"/>
</dbReference>
<keyword evidence="4" id="KW-0233">DNA recombination</keyword>
<evidence type="ECO:0000256" key="4">
    <source>
        <dbReference type="ARBA" id="ARBA00023172"/>
    </source>
</evidence>
<dbReference type="CDD" id="cd01189">
    <property type="entry name" value="INT_ICEBs1_C_like"/>
    <property type="match status" value="1"/>
</dbReference>
<dbReference type="GO" id="GO:0015074">
    <property type="term" value="P:DNA integration"/>
    <property type="evidence" value="ECO:0007669"/>
    <property type="project" value="UniProtKB-KW"/>
</dbReference>
<dbReference type="SUPFAM" id="SSF56349">
    <property type="entry name" value="DNA breaking-rejoining enzymes"/>
    <property type="match status" value="1"/>
</dbReference>
<dbReference type="InterPro" id="IPR004107">
    <property type="entry name" value="Integrase_SAM-like_N"/>
</dbReference>
<evidence type="ECO:0000256" key="2">
    <source>
        <dbReference type="ARBA" id="ARBA00022908"/>
    </source>
</evidence>
<dbReference type="InterPro" id="IPR002104">
    <property type="entry name" value="Integrase_catalytic"/>
</dbReference>
<evidence type="ECO:0000256" key="5">
    <source>
        <dbReference type="PROSITE-ProRule" id="PRU01248"/>
    </source>
</evidence>
<dbReference type="OrthoDB" id="9803188at2"/>
<gene>
    <name evidence="8" type="ORF">FSZ17_06710</name>
</gene>
<dbReference type="Gene3D" id="1.10.443.10">
    <property type="entry name" value="Intergrase catalytic core"/>
    <property type="match status" value="1"/>
</dbReference>
<evidence type="ECO:0000259" key="6">
    <source>
        <dbReference type="PROSITE" id="PS51898"/>
    </source>
</evidence>
<dbReference type="Pfam" id="PF14657">
    <property type="entry name" value="Arm-DNA-bind_4"/>
    <property type="match status" value="1"/>
</dbReference>
<keyword evidence="9" id="KW-1185">Reference proteome</keyword>
<dbReference type="PROSITE" id="PS51900">
    <property type="entry name" value="CB"/>
    <property type="match status" value="1"/>
</dbReference>
<accession>A0A5B8Z6E6</accession>
<reference evidence="9" key="1">
    <citation type="submission" date="2019-08" db="EMBL/GenBank/DDBJ databases">
        <authorList>
            <person name="Zheng X."/>
        </authorList>
    </citation>
    <scope>NUCLEOTIDE SEQUENCE [LARGE SCALE GENOMIC DNA]</scope>
    <source>
        <strain evidence="9">FJAT-25496</strain>
    </source>
</reference>
<dbReference type="InterPro" id="IPR013762">
    <property type="entry name" value="Integrase-like_cat_sf"/>
</dbReference>
<proteinExistence type="inferred from homology"/>
<sequence>MASIQKRGKTYQYTVSHTMNGKQSPIRKGGFRTKKEAQIAAAEVEAQLSKGLMPMLKRIPLNEYFASWIKLYKEPKVSRVTLEHYLYSLKAVKDYFQEMPIQDVKRQNYQKFLNWLGKDKAKETVAKINGHIKACVKDAIEEQMIQIDFTRKTELTWTVQAKKSMEKHLSYGESERLLQNIWSKLEEGLGYSLLLLAITSGMRYEELIGLTRKDFDFVNNTISVNKTWGYKKNSPEGFGPTKNEQSDRIIKMDSATMNYFKKLFISTPTNLNQLVFYSPSSKYKVISNTNANKLLQKLLDKLRIHSITVHGLRHTHGSILLYKKASIHYVSERLGHGDIETTLKVYTHVLKELRIEDEQLSMKTFEEMIV</sequence>
<dbReference type="InterPro" id="IPR050808">
    <property type="entry name" value="Phage_Integrase"/>
</dbReference>
<organism evidence="8 9">
    <name type="scientific">Cytobacillus dafuensis</name>
    <name type="common">Bacillus dafuensis</name>
    <dbReference type="NCBI Taxonomy" id="1742359"/>
    <lineage>
        <taxon>Bacteria</taxon>
        <taxon>Bacillati</taxon>
        <taxon>Bacillota</taxon>
        <taxon>Bacilli</taxon>
        <taxon>Bacillales</taxon>
        <taxon>Bacillaceae</taxon>
        <taxon>Cytobacillus</taxon>
    </lineage>
</organism>
<dbReference type="Gene3D" id="1.10.150.130">
    <property type="match status" value="1"/>
</dbReference>
<dbReference type="PANTHER" id="PTHR30629">
    <property type="entry name" value="PROPHAGE INTEGRASE"/>
    <property type="match status" value="1"/>
</dbReference>
<feature type="domain" description="Tyr recombinase" evidence="6">
    <location>
        <begin position="164"/>
        <end position="360"/>
    </location>
</feature>
<dbReference type="EMBL" id="CP042593">
    <property type="protein sequence ID" value="QED46966.1"/>
    <property type="molecule type" value="Genomic_DNA"/>
</dbReference>